<dbReference type="Gene3D" id="3.10.350.10">
    <property type="entry name" value="LysM domain"/>
    <property type="match status" value="1"/>
</dbReference>
<dbReference type="InterPro" id="IPR024300">
    <property type="entry name" value="SipL_SPOCS_dom"/>
</dbReference>
<dbReference type="AlphaFoldDB" id="A0A1T4LUF7"/>
<dbReference type="RefSeq" id="WP_078768507.1">
    <property type="nucleotide sequence ID" value="NZ_FUWW01000009.1"/>
</dbReference>
<evidence type="ECO:0000259" key="2">
    <source>
        <dbReference type="Pfam" id="PF12673"/>
    </source>
</evidence>
<dbReference type="EMBL" id="FUWW01000009">
    <property type="protein sequence ID" value="SJZ58360.1"/>
    <property type="molecule type" value="Genomic_DNA"/>
</dbReference>
<evidence type="ECO:0000313" key="4">
    <source>
        <dbReference type="Proteomes" id="UP000190657"/>
    </source>
</evidence>
<dbReference type="Pfam" id="PF01476">
    <property type="entry name" value="LysM"/>
    <property type="match status" value="1"/>
</dbReference>
<keyword evidence="4" id="KW-1185">Reference proteome</keyword>
<dbReference type="Proteomes" id="UP000190657">
    <property type="component" value="Unassembled WGS sequence"/>
</dbReference>
<evidence type="ECO:0000259" key="1">
    <source>
        <dbReference type="Pfam" id="PF01476"/>
    </source>
</evidence>
<proteinExistence type="predicted"/>
<gene>
    <name evidence="3" type="ORF">SAMN02745114_01030</name>
</gene>
<dbReference type="STRING" id="290054.SAMN02745114_01030"/>
<accession>A0A1T4LUF7</accession>
<feature type="domain" description="LysM" evidence="1">
    <location>
        <begin position="452"/>
        <end position="491"/>
    </location>
</feature>
<dbReference type="Pfam" id="PF12673">
    <property type="entry name" value="SipL"/>
    <property type="match status" value="1"/>
</dbReference>
<dbReference type="InterPro" id="IPR018392">
    <property type="entry name" value="LysM"/>
</dbReference>
<feature type="domain" description="SipL SPOCS" evidence="2">
    <location>
        <begin position="184"/>
        <end position="253"/>
    </location>
</feature>
<dbReference type="OrthoDB" id="9779340at2"/>
<protein>
    <submittedName>
        <fullName evidence="3">LysM domain-containing protein</fullName>
    </submittedName>
</protein>
<evidence type="ECO:0000313" key="3">
    <source>
        <dbReference type="EMBL" id="SJZ58360.1"/>
    </source>
</evidence>
<reference evidence="3 4" key="1">
    <citation type="submission" date="2017-02" db="EMBL/GenBank/DDBJ databases">
        <authorList>
            <person name="Peterson S.W."/>
        </authorList>
    </citation>
    <scope>NUCLEOTIDE SEQUENCE [LARGE SCALE GENOMIC DNA]</scope>
    <source>
        <strain evidence="3 4">ATCC 51222</strain>
    </source>
</reference>
<name>A0A1T4LUF7_9FIRM</name>
<dbReference type="SUPFAM" id="SSF54106">
    <property type="entry name" value="LysM domain"/>
    <property type="match status" value="1"/>
</dbReference>
<organism evidence="3 4">
    <name type="scientific">Eubacterium coprostanoligenes</name>
    <dbReference type="NCBI Taxonomy" id="290054"/>
    <lineage>
        <taxon>Bacteria</taxon>
        <taxon>Bacillati</taxon>
        <taxon>Bacillota</taxon>
        <taxon>Clostridia</taxon>
        <taxon>Eubacteriales</taxon>
        <taxon>Eubacteriaceae</taxon>
        <taxon>Eubacterium</taxon>
    </lineage>
</organism>
<dbReference type="InterPro" id="IPR036779">
    <property type="entry name" value="LysM_dom_sf"/>
</dbReference>
<sequence>MELEKEYSCLEKNELVFCKAINVDKNYQETPEAYLDDIFKVVKCTAHSYVTSCDIKDSTVYIIGKTEICLTYYNEQNELLYTDFVEDFNESIAIDSVSEYAFGIVTVCNKYCNFRIINQRRIDIHTSFALNVSVYDKKSCPCVCKCEKSKLKKSEEKIAYVENAVISKIDVEESFVLPANSNGINRVVSFELSATSTDIKTIKDKALIRANVSISVLYTNNENKIDKANFTFEASKIVEISGVDEKCSCIAKISKGSLYVKAKSSTDDNGGKIELYGDLSLAVIVVKEECRKIISDGYIVGKKTKNSYSSFDCLTNGKCVSDSKNAKLSLDLSSSITKIYDLSVVVSSCTQKNNKLCVDFEICILAESAEKGIEYITQTKTIEIKTENSEIASSAFVSSFDYTIVNDKNISVNVMYSYCGYMGKQKTINALSEIECTDDSVSVPALTLYFAKQNEKLWDIAKKFSSDIELIKKENNITCESLDSNKVIIIPGL</sequence>